<evidence type="ECO:0000313" key="3">
    <source>
        <dbReference type="Proteomes" id="UP000232710"/>
    </source>
</evidence>
<dbReference type="InterPro" id="IPR018306">
    <property type="entry name" value="Phage_T5_Orf172_DNA-bd"/>
</dbReference>
<feature type="domain" description="Bacteriophage T5 Orf172 DNA-binding" evidence="1">
    <location>
        <begin position="24"/>
        <end position="114"/>
    </location>
</feature>
<organismHost>
    <name type="scientific">Micromonas pusilla</name>
    <name type="common">Picoplanktonic green alga</name>
    <name type="synonym">Chromulina pusilla</name>
    <dbReference type="NCBI Taxonomy" id="38833"/>
</organismHost>
<organism evidence="2 3">
    <name type="scientific">Micromonas pusilla virus SP1</name>
    <name type="common">MpV-SP1</name>
    <dbReference type="NCBI Taxonomy" id="373996"/>
    <lineage>
        <taxon>Viruses</taxon>
        <taxon>Varidnaviria</taxon>
        <taxon>Bamfordvirae</taxon>
        <taxon>Nucleocytoviricota</taxon>
        <taxon>Megaviricetes</taxon>
        <taxon>Algavirales</taxon>
        <taxon>Phycodnaviridae</taxon>
        <taxon>Prasinovirus</taxon>
        <taxon>Prasinovirus micromonas</taxon>
    </lineage>
</organism>
<evidence type="ECO:0000259" key="1">
    <source>
        <dbReference type="SMART" id="SM00974"/>
    </source>
</evidence>
<evidence type="ECO:0000313" key="2">
    <source>
        <dbReference type="EMBL" id="AET84952.1"/>
    </source>
</evidence>
<protein>
    <recommendedName>
        <fullName evidence="1">Bacteriophage T5 Orf172 DNA-binding domain-containing protein</fullName>
    </recommendedName>
</protein>
<dbReference type="SMART" id="SM00974">
    <property type="entry name" value="T5orf172"/>
    <property type="match status" value="1"/>
</dbReference>
<keyword evidence="3" id="KW-1185">Reference proteome</keyword>
<dbReference type="Proteomes" id="UP000232710">
    <property type="component" value="Segment"/>
</dbReference>
<reference evidence="2 3" key="1">
    <citation type="submission" date="2010-12" db="EMBL/GenBank/DDBJ databases">
        <title>The Genome Sequence of Micromonas pusilla virus SP1.</title>
        <authorList>
            <consortium name="The Broad Institute Genome Sequencing Platform"/>
            <person name="Henn M.R."/>
            <person name="Suttle C."/>
            <person name="Winget D."/>
            <person name="Chan A."/>
            <person name="Levin J."/>
            <person name="Malboeuf C."/>
            <person name="Casali M."/>
            <person name="Russ C."/>
            <person name="Lennon N."/>
            <person name="Chapman S.B."/>
            <person name="Erlich R."/>
            <person name="Young S.K."/>
            <person name="Yandava C."/>
            <person name="Zeng Q."/>
            <person name="Alvarado L."/>
            <person name="Anderson S."/>
            <person name="Berlin A."/>
            <person name="Chen Z."/>
            <person name="Freedman E."/>
            <person name="Gellesch M."/>
            <person name="Goldberg J."/>
            <person name="Green L."/>
            <person name="Griggs A."/>
            <person name="Gujja S."/>
            <person name="Heilman E.R."/>
            <person name="Heiman D."/>
            <person name="Hollinger A."/>
            <person name="Howarth C."/>
            <person name="Larson L."/>
            <person name="Mehta T."/>
            <person name="Pearson M."/>
            <person name="Roberts A."/>
            <person name="Ryan E."/>
            <person name="Saif S."/>
            <person name="Shea T."/>
            <person name="Shenoy N."/>
            <person name="Sisk P."/>
            <person name="Stolte C."/>
            <person name="Sykes S."/>
            <person name="White J."/>
            <person name="Haas B."/>
            <person name="Nusbaum C."/>
            <person name="Birren B."/>
        </authorList>
    </citation>
    <scope>NUCLEOTIDE SEQUENCE [LARGE SCALE GENOMIC DNA]</scope>
    <source>
        <strain evidence="2 3">SP1</strain>
    </source>
</reference>
<gene>
    <name evidence="2" type="ORF">MPXG_00154</name>
</gene>
<dbReference type="EMBL" id="JF974320">
    <property type="protein sequence ID" value="AET84952.1"/>
    <property type="molecule type" value="Genomic_DNA"/>
</dbReference>
<accession>G9E6C5</accession>
<dbReference type="Pfam" id="PF10544">
    <property type="entry name" value="T5orf172"/>
    <property type="match status" value="1"/>
</dbReference>
<proteinExistence type="predicted"/>
<sequence length="168" mass="19720">MRPTINDYGYIYILTNKSFAVDDRFGCAPIKIGVTTNIDSRLGVLNSSTPEKFDTHTLFPTCFRNQKKKRSVVCSLMVKKLEECLHARFVRYRAKNGEFFYIDPDVALRYLKRYYNYLSYEKFRNLLPLESIEKAHIQLANDTLSTINTIMKTGLYDDEDDFNDTFFE</sequence>
<name>G9E6C5_MPSP1</name>